<dbReference type="AlphaFoldDB" id="F3G1A9"/>
<proteinExistence type="predicted"/>
<reference evidence="1 2" key="1">
    <citation type="journal article" date="2011" name="PLoS Pathog.">
        <title>Dynamic evolution of pathogenicity revealed by sequencing and comparative genomics of 19 Pseudomonas syringae isolates.</title>
        <authorList>
            <person name="Baltrus D.A."/>
            <person name="Nishimura M.T."/>
            <person name="Romanchuk A."/>
            <person name="Chang J.H."/>
            <person name="Mukhtar M.S."/>
            <person name="Cherkis K."/>
            <person name="Roach J."/>
            <person name="Grant S.R."/>
            <person name="Jones C.D."/>
            <person name="Dangl J.L."/>
        </authorList>
    </citation>
    <scope>NUCLEOTIDE SEQUENCE [LARGE SCALE GENOMIC DNA]</scope>
    <source>
        <strain evidence="2">M301072PT</strain>
    </source>
</reference>
<organism evidence="1 2">
    <name type="scientific">Pseudomonas syringae pv. japonica str. M301072</name>
    <dbReference type="NCBI Taxonomy" id="629262"/>
    <lineage>
        <taxon>Bacteria</taxon>
        <taxon>Pseudomonadati</taxon>
        <taxon>Pseudomonadota</taxon>
        <taxon>Gammaproteobacteria</taxon>
        <taxon>Pseudomonadales</taxon>
        <taxon>Pseudomonadaceae</taxon>
        <taxon>Pseudomonas</taxon>
        <taxon>Pseudomonas syringae</taxon>
    </lineage>
</organism>
<name>F3G1A9_PSESX</name>
<comment type="caution">
    <text evidence="1">The sequence shown here is derived from an EMBL/GenBank/DDBJ whole genome shotgun (WGS) entry which is preliminary data.</text>
</comment>
<accession>F3G1A9</accession>
<dbReference type="EMBL" id="AEAH01004617">
    <property type="protein sequence ID" value="EGH36251.1"/>
    <property type="molecule type" value="Genomic_DNA"/>
</dbReference>
<sequence>PASENGLTMETRADVLIVGAAVGKVTIEATVKA</sequence>
<protein>
    <submittedName>
        <fullName evidence="1">Uncharacterized protein</fullName>
    </submittedName>
</protein>
<feature type="non-terminal residue" evidence="1">
    <location>
        <position position="1"/>
    </location>
</feature>
<evidence type="ECO:0000313" key="2">
    <source>
        <dbReference type="Proteomes" id="UP000004471"/>
    </source>
</evidence>
<evidence type="ECO:0000313" key="1">
    <source>
        <dbReference type="EMBL" id="EGH36251.1"/>
    </source>
</evidence>
<dbReference type="Proteomes" id="UP000004471">
    <property type="component" value="Unassembled WGS sequence"/>
</dbReference>
<feature type="non-terminal residue" evidence="1">
    <location>
        <position position="33"/>
    </location>
</feature>
<gene>
    <name evidence="1" type="ORF">PSYJA_47143</name>
</gene>